<gene>
    <name evidence="2" type="ORF">BaRGS_00016917</name>
</gene>
<keyword evidence="1" id="KW-0472">Membrane</keyword>
<accession>A0ABD0KY71</accession>
<sequence>MQKQNVRLVIGRLHSGSRKRAARVSRCGRRCDRAVRMNTCWAQTCQHDPVLYVLQSILNDGYVSAVRQLQTTRAARGEGQTERDWCREVSQSRSQHRRFDLDCRFLEELPGKFHALEAITGVPWFLVSKSDAENFSRNILLAFVTLRARAVNPAIPTVLALMGGLFIVAFGLSILRLV</sequence>
<keyword evidence="3" id="KW-1185">Reference proteome</keyword>
<name>A0ABD0KY71_9CAEN</name>
<keyword evidence="1" id="KW-0812">Transmembrane</keyword>
<evidence type="ECO:0000313" key="3">
    <source>
        <dbReference type="Proteomes" id="UP001519460"/>
    </source>
</evidence>
<proteinExistence type="predicted"/>
<reference evidence="2 3" key="1">
    <citation type="journal article" date="2023" name="Sci. Data">
        <title>Genome assembly of the Korean intertidal mud-creeper Batillaria attramentaria.</title>
        <authorList>
            <person name="Patra A.K."/>
            <person name="Ho P.T."/>
            <person name="Jun S."/>
            <person name="Lee S.J."/>
            <person name="Kim Y."/>
            <person name="Won Y.J."/>
        </authorList>
    </citation>
    <scope>NUCLEOTIDE SEQUENCE [LARGE SCALE GENOMIC DNA]</scope>
    <source>
        <strain evidence="2">Wonlab-2016</strain>
    </source>
</reference>
<dbReference type="Proteomes" id="UP001519460">
    <property type="component" value="Unassembled WGS sequence"/>
</dbReference>
<evidence type="ECO:0000313" key="2">
    <source>
        <dbReference type="EMBL" id="KAK7491898.1"/>
    </source>
</evidence>
<evidence type="ECO:0000256" key="1">
    <source>
        <dbReference type="SAM" id="Phobius"/>
    </source>
</evidence>
<comment type="caution">
    <text evidence="2">The sequence shown here is derived from an EMBL/GenBank/DDBJ whole genome shotgun (WGS) entry which is preliminary data.</text>
</comment>
<dbReference type="AlphaFoldDB" id="A0ABD0KY71"/>
<feature type="transmembrane region" description="Helical" evidence="1">
    <location>
        <begin position="154"/>
        <end position="175"/>
    </location>
</feature>
<dbReference type="EMBL" id="JACVVK020000109">
    <property type="protein sequence ID" value="KAK7491898.1"/>
    <property type="molecule type" value="Genomic_DNA"/>
</dbReference>
<keyword evidence="1" id="KW-1133">Transmembrane helix</keyword>
<protein>
    <submittedName>
        <fullName evidence="2">Uncharacterized protein</fullName>
    </submittedName>
</protein>
<organism evidence="2 3">
    <name type="scientific">Batillaria attramentaria</name>
    <dbReference type="NCBI Taxonomy" id="370345"/>
    <lineage>
        <taxon>Eukaryota</taxon>
        <taxon>Metazoa</taxon>
        <taxon>Spiralia</taxon>
        <taxon>Lophotrochozoa</taxon>
        <taxon>Mollusca</taxon>
        <taxon>Gastropoda</taxon>
        <taxon>Caenogastropoda</taxon>
        <taxon>Sorbeoconcha</taxon>
        <taxon>Cerithioidea</taxon>
        <taxon>Batillariidae</taxon>
        <taxon>Batillaria</taxon>
    </lineage>
</organism>